<proteinExistence type="predicted"/>
<accession>A0AAX4QGA0</accession>
<sequence>MTYPQLRRIVLAYGMNVTRNSTRLNIVDAAGNPIASGKTPLDAYKAWKLKQQSNGTHRQ</sequence>
<name>A0AAX4QGA0_9CAUD</name>
<evidence type="ECO:0000313" key="1">
    <source>
        <dbReference type="EMBL" id="XAI95425.1"/>
    </source>
</evidence>
<dbReference type="EMBL" id="PP438412">
    <property type="protein sequence ID" value="XAI95425.1"/>
    <property type="molecule type" value="Genomic_DNA"/>
</dbReference>
<reference evidence="1" key="1">
    <citation type="submission" date="2024-03" db="EMBL/GenBank/DDBJ databases">
        <authorList>
            <person name="Lin W."/>
            <person name="Li D."/>
            <person name="Tong Y."/>
        </authorList>
    </citation>
    <scope>NUCLEOTIDE SEQUENCE</scope>
</reference>
<protein>
    <submittedName>
        <fullName evidence="1">Uncharacterized protein</fullName>
    </submittedName>
</protein>
<dbReference type="Proteomes" id="UP001459105">
    <property type="component" value="Segment"/>
</dbReference>
<organism evidence="1 2">
    <name type="scientific">Microcystis phage Mvi-JY20</name>
    <dbReference type="NCBI Taxonomy" id="3128146"/>
    <lineage>
        <taxon>Viruses</taxon>
        <taxon>Duplodnaviria</taxon>
        <taxon>Heunggongvirae</taxon>
        <taxon>Uroviricota</taxon>
        <taxon>Caudoviricetes</taxon>
    </lineage>
</organism>
<evidence type="ECO:0000313" key="2">
    <source>
        <dbReference type="Proteomes" id="UP001459105"/>
    </source>
</evidence>